<name>A0A4P9XAH0_9FUNG</name>
<evidence type="ECO:0000256" key="2">
    <source>
        <dbReference type="ARBA" id="ARBA00022490"/>
    </source>
</evidence>
<reference evidence="12" key="2">
    <citation type="submission" date="2018-04" db="EMBL/GenBank/DDBJ databases">
        <title>Leveraging single-cell genomics to expand the Fungal Tree of Life.</title>
        <authorList>
            <consortium name="DOE Joint Genome Institute"/>
            <person name="Ahrendt S.R."/>
            <person name="Quandt C.A."/>
            <person name="Ciobanu D."/>
            <person name="Clum A."/>
            <person name="Salamov A."/>
            <person name="Andreopoulos B."/>
            <person name="Cheng J.-F."/>
            <person name="Woyke T."/>
            <person name="Pelin A."/>
            <person name="Henrissat B."/>
            <person name="Benny G.L."/>
            <person name="Smith M.E."/>
            <person name="James T.Y."/>
            <person name="Grigoriev I.V."/>
        </authorList>
    </citation>
    <scope>NUCLEOTIDE SEQUENCE</scope>
    <source>
        <strain evidence="12">ATCC 52028</strain>
    </source>
</reference>
<keyword evidence="3" id="KW-0970">Cilium biogenesis/degradation</keyword>
<evidence type="ECO:0000256" key="4">
    <source>
        <dbReference type="ARBA" id="ARBA00022846"/>
    </source>
</evidence>
<dbReference type="Proteomes" id="UP000274922">
    <property type="component" value="Unassembled WGS sequence"/>
</dbReference>
<evidence type="ECO:0000256" key="8">
    <source>
        <dbReference type="ARBA" id="ARBA00037822"/>
    </source>
</evidence>
<dbReference type="Proteomes" id="UP000268535">
    <property type="component" value="Unassembled WGS sequence"/>
</dbReference>
<evidence type="ECO:0000313" key="13">
    <source>
        <dbReference type="Proteomes" id="UP000268535"/>
    </source>
</evidence>
<evidence type="ECO:0000256" key="5">
    <source>
        <dbReference type="ARBA" id="ARBA00023069"/>
    </source>
</evidence>
<keyword evidence="5" id="KW-0969">Cilium</keyword>
<evidence type="ECO:0000256" key="10">
    <source>
        <dbReference type="ARBA" id="ARBA00041080"/>
    </source>
</evidence>
<reference evidence="13 14" key="1">
    <citation type="journal article" date="2018" name="Nat. Microbiol.">
        <title>Leveraging single-cell genomics to expand the fungal tree of life.</title>
        <authorList>
            <person name="Ahrendt S.R."/>
            <person name="Quandt C.A."/>
            <person name="Ciobanu D."/>
            <person name="Clum A."/>
            <person name="Salamov A."/>
            <person name="Andreopoulos B."/>
            <person name="Cheng J.F."/>
            <person name="Woyke T."/>
            <person name="Pelin A."/>
            <person name="Henrissat B."/>
            <person name="Reynolds N.K."/>
            <person name="Benny G.L."/>
            <person name="Smith M.E."/>
            <person name="James T.Y."/>
            <person name="Grigoriev I.V."/>
        </authorList>
    </citation>
    <scope>NUCLEOTIDE SEQUENCE [LARGE SCALE GENOMIC DNA]</scope>
    <source>
        <strain evidence="13 14">ATCC 52028</strain>
    </source>
</reference>
<evidence type="ECO:0000313" key="12">
    <source>
        <dbReference type="EMBL" id="RKP02130.1"/>
    </source>
</evidence>
<dbReference type="Pfam" id="PF04712">
    <property type="entry name" value="Radial_spoke"/>
    <property type="match status" value="1"/>
</dbReference>
<evidence type="ECO:0000256" key="7">
    <source>
        <dbReference type="ARBA" id="ARBA00023273"/>
    </source>
</evidence>
<dbReference type="PANTHER" id="PTHR22069:SF0">
    <property type="entry name" value="RADIAL SPOKE HEAD PROTEIN 9 HOMOLOG"/>
    <property type="match status" value="1"/>
</dbReference>
<evidence type="ECO:0000256" key="9">
    <source>
        <dbReference type="ARBA" id="ARBA00038319"/>
    </source>
</evidence>
<organism evidence="12 14">
    <name type="scientific">Caulochytrium protostelioides</name>
    <dbReference type="NCBI Taxonomy" id="1555241"/>
    <lineage>
        <taxon>Eukaryota</taxon>
        <taxon>Fungi</taxon>
        <taxon>Fungi incertae sedis</taxon>
        <taxon>Chytridiomycota</taxon>
        <taxon>Chytridiomycota incertae sedis</taxon>
        <taxon>Chytridiomycetes</taxon>
        <taxon>Caulochytriales</taxon>
        <taxon>Caulochytriaceae</taxon>
        <taxon>Caulochytrium</taxon>
    </lineage>
</organism>
<dbReference type="InterPro" id="IPR006802">
    <property type="entry name" value="Radial_spoke"/>
</dbReference>
<protein>
    <recommendedName>
        <fullName evidence="10">Radial spoke head protein 9 homolog</fullName>
    </recommendedName>
</protein>
<dbReference type="AlphaFoldDB" id="A0A4P9XAH0"/>
<evidence type="ECO:0000313" key="14">
    <source>
        <dbReference type="Proteomes" id="UP000274922"/>
    </source>
</evidence>
<sequence length="266" mass="30029">MSFFDLADLPYLQAAGTTLDQEERASLAVSLPVKQNQERLPNIALWGKIQGVSGDYLVAQSWSDDAPFERKFYYQRGDRAQWLQLPEVSTEDLETFAPLGERFKGDPAFEITASAANGETRTINEEKRLAIVVMLITYDLQTVPRGAYYRDSTSRIVRNPAYAGLSESEALSLTNFYHFQPNVDINEKSISERSGTYVESLDIFRSLAQDRPIETWSSQQADNGRIRLLRSRQWPGYLFWAVLGTPKFGGLYVGTGVRNNDLGFMA</sequence>
<evidence type="ECO:0000256" key="1">
    <source>
        <dbReference type="ARBA" id="ARBA00004611"/>
    </source>
</evidence>
<dbReference type="GO" id="GO:0060294">
    <property type="term" value="P:cilium movement involved in cell motility"/>
    <property type="evidence" value="ECO:0007669"/>
    <property type="project" value="InterPro"/>
</dbReference>
<dbReference type="STRING" id="1555241.A0A4P9XAH0"/>
<dbReference type="GO" id="GO:0001534">
    <property type="term" value="C:radial spoke"/>
    <property type="evidence" value="ECO:0007669"/>
    <property type="project" value="InterPro"/>
</dbReference>
<dbReference type="EMBL" id="ML009186">
    <property type="protein sequence ID" value="RKO97713.1"/>
    <property type="molecule type" value="Genomic_DNA"/>
</dbReference>
<keyword evidence="7" id="KW-0966">Cell projection</keyword>
<keyword evidence="6" id="KW-0206">Cytoskeleton</keyword>
<evidence type="ECO:0000313" key="11">
    <source>
        <dbReference type="EMBL" id="RKO97713.1"/>
    </source>
</evidence>
<dbReference type="EMBL" id="ML014151">
    <property type="protein sequence ID" value="RKP02130.1"/>
    <property type="molecule type" value="Genomic_DNA"/>
</dbReference>
<keyword evidence="2" id="KW-0963">Cytoplasm</keyword>
<dbReference type="GO" id="GO:0035082">
    <property type="term" value="P:axoneme assembly"/>
    <property type="evidence" value="ECO:0007669"/>
    <property type="project" value="InterPro"/>
</dbReference>
<proteinExistence type="inferred from homology"/>
<keyword evidence="14" id="KW-1185">Reference proteome</keyword>
<dbReference type="GO" id="GO:0044458">
    <property type="term" value="P:motile cilium assembly"/>
    <property type="evidence" value="ECO:0007669"/>
    <property type="project" value="TreeGrafter"/>
</dbReference>
<reference evidence="11" key="3">
    <citation type="submission" date="2018-08" db="EMBL/GenBank/DDBJ databases">
        <title>Leveraging single-cell genomics to expand the Fungal Tree of Life.</title>
        <authorList>
            <consortium name="DOE Joint Genome Institute"/>
            <person name="Ahrendt S.R."/>
            <person name="Quandt C.A."/>
            <person name="Ciobanu D."/>
            <person name="Clum A."/>
            <person name="Salamov A."/>
            <person name="Andreopoulos B."/>
            <person name="Cheng J.-F."/>
            <person name="Woyke T."/>
            <person name="Pelin A."/>
            <person name="Henrissat B."/>
            <person name="Reynolds N."/>
            <person name="Benny G.L."/>
            <person name="Smith M.E."/>
            <person name="James T.Y."/>
            <person name="Grigoriev I.V."/>
        </authorList>
    </citation>
    <scope>NUCLEOTIDE SEQUENCE</scope>
    <source>
        <strain evidence="11">ATCC 52028</strain>
    </source>
</reference>
<keyword evidence="4" id="KW-0282">Flagellum</keyword>
<dbReference type="OrthoDB" id="10258956at2759"/>
<evidence type="ECO:0000256" key="6">
    <source>
        <dbReference type="ARBA" id="ARBA00023212"/>
    </source>
</evidence>
<comment type="similarity">
    <text evidence="9">Belongs to the flagellar radial spoke RSP9 family.</text>
</comment>
<accession>A0A4P9XAH0</accession>
<comment type="subcellular location">
    <subcellularLocation>
        <location evidence="8">Cell projection</location>
        <location evidence="8">Kinocilium</location>
    </subcellularLocation>
    <subcellularLocation>
        <location evidence="1">Cytoplasm</location>
        <location evidence="1">Cytoskeleton</location>
        <location evidence="1">Flagellum axoneme</location>
    </subcellularLocation>
</comment>
<dbReference type="PANTHER" id="PTHR22069">
    <property type="entry name" value="MITOCHONDRIAL RIBOSOMAL PROTEIN S18"/>
    <property type="match status" value="1"/>
</dbReference>
<dbReference type="InterPro" id="IPR055316">
    <property type="entry name" value="RSP9"/>
</dbReference>
<gene>
    <name evidence="11" type="ORF">CAUPRSCDRAFT_6099</name>
    <name evidence="12" type="ORF">CXG81DRAFT_11153</name>
</gene>
<evidence type="ECO:0000256" key="3">
    <source>
        <dbReference type="ARBA" id="ARBA00022794"/>
    </source>
</evidence>